<dbReference type="InterPro" id="IPR038654">
    <property type="entry name" value="PINIT_sf"/>
</dbReference>
<dbReference type="Pfam" id="PF02891">
    <property type="entry name" value="zf-MIZ"/>
    <property type="match status" value="1"/>
</dbReference>
<dbReference type="GO" id="GO:0008270">
    <property type="term" value="F:zinc ion binding"/>
    <property type="evidence" value="ECO:0007669"/>
    <property type="project" value="UniProtKB-KW"/>
</dbReference>
<reference evidence="12 13" key="1">
    <citation type="submission" date="2022-09" db="EMBL/GenBank/DDBJ databases">
        <authorList>
            <person name="Palmer J.M."/>
        </authorList>
    </citation>
    <scope>NUCLEOTIDE SEQUENCE [LARGE SCALE GENOMIC DNA]</scope>
    <source>
        <strain evidence="12 13">DSM 7382</strain>
    </source>
</reference>
<feature type="compositionally biased region" description="Low complexity" evidence="9">
    <location>
        <begin position="692"/>
        <end position="702"/>
    </location>
</feature>
<dbReference type="GO" id="GO:0016925">
    <property type="term" value="P:protein sumoylation"/>
    <property type="evidence" value="ECO:0007669"/>
    <property type="project" value="TreeGrafter"/>
</dbReference>
<evidence type="ECO:0000259" key="11">
    <source>
        <dbReference type="PROSITE" id="PS51466"/>
    </source>
</evidence>
<keyword evidence="7" id="KW-0862">Zinc</keyword>
<evidence type="ECO:0000256" key="2">
    <source>
        <dbReference type="ARBA" id="ARBA00005383"/>
    </source>
</evidence>
<dbReference type="GO" id="GO:0000785">
    <property type="term" value="C:chromatin"/>
    <property type="evidence" value="ECO:0007669"/>
    <property type="project" value="TreeGrafter"/>
</dbReference>
<keyword evidence="5 8" id="KW-0863">Zinc-finger</keyword>
<evidence type="ECO:0000256" key="8">
    <source>
        <dbReference type="PROSITE-ProRule" id="PRU00452"/>
    </source>
</evidence>
<feature type="region of interest" description="Disordered" evidence="9">
    <location>
        <begin position="576"/>
        <end position="702"/>
    </location>
</feature>
<evidence type="ECO:0000256" key="3">
    <source>
        <dbReference type="ARBA" id="ARBA00022679"/>
    </source>
</evidence>
<dbReference type="Proteomes" id="UP001385951">
    <property type="component" value="Unassembled WGS sequence"/>
</dbReference>
<dbReference type="PROSITE" id="PS51044">
    <property type="entry name" value="ZF_SP_RING"/>
    <property type="match status" value="1"/>
</dbReference>
<keyword evidence="6" id="KW-0833">Ubl conjugation pathway</keyword>
<gene>
    <name evidence="12" type="ORF">QCA50_001925</name>
</gene>
<keyword evidence="13" id="KW-1185">Reference proteome</keyword>
<evidence type="ECO:0000256" key="5">
    <source>
        <dbReference type="ARBA" id="ARBA00022771"/>
    </source>
</evidence>
<dbReference type="Pfam" id="PF14324">
    <property type="entry name" value="PINIT"/>
    <property type="match status" value="1"/>
</dbReference>
<dbReference type="InterPro" id="IPR013083">
    <property type="entry name" value="Znf_RING/FYVE/PHD"/>
</dbReference>
<dbReference type="InterPro" id="IPR004181">
    <property type="entry name" value="Znf_MIZ"/>
</dbReference>
<evidence type="ECO:0000256" key="4">
    <source>
        <dbReference type="ARBA" id="ARBA00022723"/>
    </source>
</evidence>
<protein>
    <submittedName>
        <fullName evidence="12">Uncharacterized protein</fullName>
    </submittedName>
</protein>
<evidence type="ECO:0000313" key="12">
    <source>
        <dbReference type="EMBL" id="KAK7694737.1"/>
    </source>
</evidence>
<proteinExistence type="inferred from homology"/>
<dbReference type="EMBL" id="JASBNA010000002">
    <property type="protein sequence ID" value="KAK7694737.1"/>
    <property type="molecule type" value="Genomic_DNA"/>
</dbReference>
<dbReference type="PROSITE" id="PS51466">
    <property type="entry name" value="PINIT"/>
    <property type="match status" value="1"/>
</dbReference>
<sequence length="702" mass="77261">MDRTDPWGDFETIKHNVKHNIVDKLKLILGRLNAECHANLTKTGKKQEIIDKITNKLDIWRRANDVNSWVKAKNILIEVRNGGYSNMRTTPSYPGSTTYTTFTTSSPPSASTAHGSNHHPMYPHPGQSRYDPYSQRRQGGPPTPIASTSNQTTASDIQFKPSPFFRVDRLASSVVECPESASPTDRKQQTVSFLMNSEVAQKLTSQSPTYQLRLYCTSSTFYSPGRSVELCAIEFPPTCEVRINGVQLTANLKGLKKKPGTAPPPDIAIPNVLRIAPNASNKVEMVYVNSAQQTQGAAARQFPKKYYMVVMLVEVTTVDQLIARLRKGKYKSNTEILAKMQQHVDEEDDIVAGHQKMSLKCPLSYMRITTPCRSSTCVHPQCFDAFSWFSVMEQATTWACPVCEQVLDPDDLIIDGYFDEILKATPDDVEDVIVEPDGEWHTDNNKYASTAWKAAHPASSSQSSFVKKQPLSPVKVTLKQENGAKSIGPFNNAEIVILDSDDEDDNRVKRELSPSTDGTGARKSGRTSAQTSLASIQPRSLASDVIDLTLDSDDEEPQHIPPPVSHHLSVPQTVVATKKRDSSELDSTSPTESIWKKSRTDGGTPSASRYVPAFSPPGSARPLPSSSTGRYQTPYQLFSPPYSPPYPPHTVPFAGVSSNGFATLPQRPAGQGSSSANGRYQDDQYNQRRPNGSGSSSSSAWR</sequence>
<dbReference type="GO" id="GO:0061665">
    <property type="term" value="F:SUMO ligase activity"/>
    <property type="evidence" value="ECO:0007669"/>
    <property type="project" value="TreeGrafter"/>
</dbReference>
<dbReference type="PANTHER" id="PTHR10782:SF4">
    <property type="entry name" value="TONALLI, ISOFORM E"/>
    <property type="match status" value="1"/>
</dbReference>
<evidence type="ECO:0000256" key="9">
    <source>
        <dbReference type="SAM" id="MobiDB-lite"/>
    </source>
</evidence>
<feature type="compositionally biased region" description="Polar residues" evidence="9">
    <location>
        <begin position="526"/>
        <end position="538"/>
    </location>
</feature>
<comment type="caution">
    <text evidence="12">The sequence shown here is derived from an EMBL/GenBank/DDBJ whole genome shotgun (WGS) entry which is preliminary data.</text>
</comment>
<feature type="compositionally biased region" description="Low complexity" evidence="9">
    <location>
        <begin position="98"/>
        <end position="115"/>
    </location>
</feature>
<feature type="region of interest" description="Disordered" evidence="9">
    <location>
        <begin position="501"/>
        <end position="538"/>
    </location>
</feature>
<dbReference type="AlphaFoldDB" id="A0AAW0GWW6"/>
<feature type="compositionally biased region" description="Polar residues" evidence="9">
    <location>
        <begin position="624"/>
        <end position="636"/>
    </location>
</feature>
<feature type="domain" description="PINIT" evidence="11">
    <location>
        <begin position="145"/>
        <end position="316"/>
    </location>
</feature>
<keyword evidence="3" id="KW-0808">Transferase</keyword>
<feature type="compositionally biased region" description="Pro residues" evidence="9">
    <location>
        <begin position="641"/>
        <end position="650"/>
    </location>
</feature>
<dbReference type="Gene3D" id="2.60.120.780">
    <property type="entry name" value="PINIT domain"/>
    <property type="match status" value="1"/>
</dbReference>
<evidence type="ECO:0000256" key="6">
    <source>
        <dbReference type="ARBA" id="ARBA00022786"/>
    </source>
</evidence>
<evidence type="ECO:0000256" key="1">
    <source>
        <dbReference type="ARBA" id="ARBA00004718"/>
    </source>
</evidence>
<feature type="region of interest" description="Disordered" evidence="9">
    <location>
        <begin position="552"/>
        <end position="571"/>
    </location>
</feature>
<evidence type="ECO:0000256" key="7">
    <source>
        <dbReference type="ARBA" id="ARBA00022833"/>
    </source>
</evidence>
<comment type="similarity">
    <text evidence="2">Belongs to the PIAS family.</text>
</comment>
<dbReference type="Gene3D" id="3.30.40.10">
    <property type="entry name" value="Zinc/RING finger domain, C3HC4 (zinc finger)"/>
    <property type="match status" value="1"/>
</dbReference>
<feature type="region of interest" description="Disordered" evidence="9">
    <location>
        <begin position="98"/>
        <end position="153"/>
    </location>
</feature>
<evidence type="ECO:0000313" key="13">
    <source>
        <dbReference type="Proteomes" id="UP001385951"/>
    </source>
</evidence>
<name>A0AAW0GWW6_9APHY</name>
<organism evidence="12 13">
    <name type="scientific">Cerrena zonata</name>
    <dbReference type="NCBI Taxonomy" id="2478898"/>
    <lineage>
        <taxon>Eukaryota</taxon>
        <taxon>Fungi</taxon>
        <taxon>Dikarya</taxon>
        <taxon>Basidiomycota</taxon>
        <taxon>Agaricomycotina</taxon>
        <taxon>Agaricomycetes</taxon>
        <taxon>Polyporales</taxon>
        <taxon>Cerrenaceae</taxon>
        <taxon>Cerrena</taxon>
    </lineage>
</organism>
<keyword evidence="4" id="KW-0479">Metal-binding</keyword>
<accession>A0AAW0GWW6</accession>
<dbReference type="InterPro" id="IPR023321">
    <property type="entry name" value="PINIT"/>
</dbReference>
<feature type="domain" description="SP-RING-type" evidence="10">
    <location>
        <begin position="346"/>
        <end position="431"/>
    </location>
</feature>
<dbReference type="PANTHER" id="PTHR10782">
    <property type="entry name" value="ZINC FINGER MIZ DOMAIN-CONTAINING PROTEIN"/>
    <property type="match status" value="1"/>
</dbReference>
<evidence type="ECO:0000259" key="10">
    <source>
        <dbReference type="PROSITE" id="PS51044"/>
    </source>
</evidence>
<comment type="pathway">
    <text evidence="1">Protein modification; protein sumoylation.</text>
</comment>